<dbReference type="InterPro" id="IPR029062">
    <property type="entry name" value="Class_I_gatase-like"/>
</dbReference>
<dbReference type="Pfam" id="PF01965">
    <property type="entry name" value="DJ-1_PfpI"/>
    <property type="match status" value="1"/>
</dbReference>
<keyword evidence="2" id="KW-0315">Glutamine amidotransferase</keyword>
<accession>A0A4S8PR15</accession>
<dbReference type="OrthoDB" id="9792284at2"/>
<reference evidence="2 3" key="2">
    <citation type="submission" date="2019-05" db="EMBL/GenBank/DDBJ databases">
        <title>Glycomyces buryatensis sp. nov.</title>
        <authorList>
            <person name="Nikitina E."/>
        </authorList>
    </citation>
    <scope>NUCLEOTIDE SEQUENCE [LARGE SCALE GENOMIC DNA]</scope>
    <source>
        <strain evidence="2 3">18</strain>
    </source>
</reference>
<dbReference type="GO" id="GO:0019172">
    <property type="term" value="F:glyoxalase III activity"/>
    <property type="evidence" value="ECO:0007669"/>
    <property type="project" value="TreeGrafter"/>
</dbReference>
<reference evidence="3" key="1">
    <citation type="submission" date="2019-04" db="EMBL/GenBank/DDBJ databases">
        <title>Nocardioides xinjiangensis sp. nov.</title>
        <authorList>
            <person name="Liu S."/>
        </authorList>
    </citation>
    <scope>NUCLEOTIDE SEQUENCE [LARGE SCALE GENOMIC DNA]</scope>
    <source>
        <strain evidence="3">18</strain>
    </source>
</reference>
<dbReference type="Gene3D" id="3.40.50.880">
    <property type="match status" value="1"/>
</dbReference>
<keyword evidence="2" id="KW-0808">Transferase</keyword>
<sequence length="230" mass="23665">MSNILFIMTGANEWTLDDGSRHLTGFWAEEAAVPLEAFKNAGHTITVATPGGVVPPVDAGSLSDDDNGGAARAAEIRAIVETAPEFATPVDLAGIVTADFDAVFVPGGHGPMEDLAVNADSGRALTEFVTAGKPVGVICHGPAALLAAVDTDGVNSFAGRTVAAFTNEEERLAGLAPKAKWLLEDRLREAGVNVVVGVPFEPHVEVDGNVITGQNPSSSAPVADAFLKQL</sequence>
<feature type="domain" description="DJ-1/PfpI" evidence="1">
    <location>
        <begin position="28"/>
        <end position="228"/>
    </location>
</feature>
<evidence type="ECO:0000313" key="3">
    <source>
        <dbReference type="Proteomes" id="UP000308760"/>
    </source>
</evidence>
<proteinExistence type="predicted"/>
<dbReference type="InterPro" id="IPR002818">
    <property type="entry name" value="DJ-1/PfpI"/>
</dbReference>
<evidence type="ECO:0000313" key="2">
    <source>
        <dbReference type="EMBL" id="THV33607.1"/>
    </source>
</evidence>
<dbReference type="GO" id="GO:0019243">
    <property type="term" value="P:methylglyoxal catabolic process to D-lactate via S-lactoyl-glutathione"/>
    <property type="evidence" value="ECO:0007669"/>
    <property type="project" value="TreeGrafter"/>
</dbReference>
<dbReference type="AlphaFoldDB" id="A0A4S8PR15"/>
<protein>
    <submittedName>
        <fullName evidence="2">Type 1 glutamine amidotransferase domain-containing protein</fullName>
    </submittedName>
</protein>
<dbReference type="SUPFAM" id="SSF52317">
    <property type="entry name" value="Class I glutamine amidotransferase-like"/>
    <property type="match status" value="1"/>
</dbReference>
<dbReference type="GO" id="GO:0005737">
    <property type="term" value="C:cytoplasm"/>
    <property type="evidence" value="ECO:0007669"/>
    <property type="project" value="TreeGrafter"/>
</dbReference>
<evidence type="ECO:0000259" key="1">
    <source>
        <dbReference type="Pfam" id="PF01965"/>
    </source>
</evidence>
<comment type="caution">
    <text evidence="2">The sequence shown here is derived from an EMBL/GenBank/DDBJ whole genome shotgun (WGS) entry which is preliminary data.</text>
</comment>
<dbReference type="InterPro" id="IPR050325">
    <property type="entry name" value="Prot/Nucl_acid_deglycase"/>
</dbReference>
<dbReference type="PANTHER" id="PTHR48094">
    <property type="entry name" value="PROTEIN/NUCLEIC ACID DEGLYCASE DJ-1-RELATED"/>
    <property type="match status" value="1"/>
</dbReference>
<organism evidence="2 3">
    <name type="scientific">Glycomyces buryatensis</name>
    <dbReference type="NCBI Taxonomy" id="2570927"/>
    <lineage>
        <taxon>Bacteria</taxon>
        <taxon>Bacillati</taxon>
        <taxon>Actinomycetota</taxon>
        <taxon>Actinomycetes</taxon>
        <taxon>Glycomycetales</taxon>
        <taxon>Glycomycetaceae</taxon>
        <taxon>Glycomyces</taxon>
    </lineage>
</organism>
<gene>
    <name evidence="2" type="ORF">FAB82_26085</name>
</gene>
<dbReference type="GO" id="GO:0016740">
    <property type="term" value="F:transferase activity"/>
    <property type="evidence" value="ECO:0007669"/>
    <property type="project" value="UniProtKB-KW"/>
</dbReference>
<dbReference type="Proteomes" id="UP000308760">
    <property type="component" value="Unassembled WGS sequence"/>
</dbReference>
<name>A0A4S8PR15_9ACTN</name>
<dbReference type="RefSeq" id="WP_136537488.1">
    <property type="nucleotide sequence ID" value="NZ_STGY01000083.1"/>
</dbReference>
<keyword evidence="3" id="KW-1185">Reference proteome</keyword>
<dbReference type="EMBL" id="STGY01000083">
    <property type="protein sequence ID" value="THV33607.1"/>
    <property type="molecule type" value="Genomic_DNA"/>
</dbReference>
<dbReference type="CDD" id="cd03141">
    <property type="entry name" value="GATase1_Hsp31_like"/>
    <property type="match status" value="1"/>
</dbReference>
<dbReference type="PANTHER" id="PTHR48094:SF22">
    <property type="entry name" value="DJ-1_PFPI DOMAIN-CONTAINING PROTEIN"/>
    <property type="match status" value="1"/>
</dbReference>